<accession>A0A067TBM4</accession>
<evidence type="ECO:0000256" key="3">
    <source>
        <dbReference type="SAM" id="SignalP"/>
    </source>
</evidence>
<feature type="compositionally biased region" description="Low complexity" evidence="2">
    <location>
        <begin position="180"/>
        <end position="211"/>
    </location>
</feature>
<feature type="chain" id="PRO_5001649303" description="Yeast cell wall synthesis Kre9/Knh1-like N-terminal domain-containing protein" evidence="3">
    <location>
        <begin position="18"/>
        <end position="249"/>
    </location>
</feature>
<feature type="domain" description="Yeast cell wall synthesis Kre9/Knh1-like N-terminal" evidence="4">
    <location>
        <begin position="29"/>
        <end position="120"/>
    </location>
</feature>
<dbReference type="EMBL" id="KL142377">
    <property type="protein sequence ID" value="KDR77299.1"/>
    <property type="molecule type" value="Genomic_DNA"/>
</dbReference>
<dbReference type="Proteomes" id="UP000027222">
    <property type="component" value="Unassembled WGS sequence"/>
</dbReference>
<keyword evidence="1 3" id="KW-0732">Signal</keyword>
<keyword evidence="6" id="KW-1185">Reference proteome</keyword>
<reference evidence="6" key="1">
    <citation type="journal article" date="2014" name="Proc. Natl. Acad. Sci. U.S.A.">
        <title>Extensive sampling of basidiomycete genomes demonstrates inadequacy of the white-rot/brown-rot paradigm for wood decay fungi.</title>
        <authorList>
            <person name="Riley R."/>
            <person name="Salamov A.A."/>
            <person name="Brown D.W."/>
            <person name="Nagy L.G."/>
            <person name="Floudas D."/>
            <person name="Held B.W."/>
            <person name="Levasseur A."/>
            <person name="Lombard V."/>
            <person name="Morin E."/>
            <person name="Otillar R."/>
            <person name="Lindquist E.A."/>
            <person name="Sun H."/>
            <person name="LaButti K.M."/>
            <person name="Schmutz J."/>
            <person name="Jabbour D."/>
            <person name="Luo H."/>
            <person name="Baker S.E."/>
            <person name="Pisabarro A.G."/>
            <person name="Walton J.D."/>
            <person name="Blanchette R.A."/>
            <person name="Henrissat B."/>
            <person name="Martin F."/>
            <person name="Cullen D."/>
            <person name="Hibbett D.S."/>
            <person name="Grigoriev I.V."/>
        </authorList>
    </citation>
    <scope>NUCLEOTIDE SEQUENCE [LARGE SCALE GENOMIC DNA]</scope>
    <source>
        <strain evidence="6">CBS 339.88</strain>
    </source>
</reference>
<dbReference type="OrthoDB" id="2432613at2759"/>
<dbReference type="PANTHER" id="PTHR28154:SF1">
    <property type="entry name" value="CELL WALL SYNTHESIS PROTEIN KNH1-RELATED"/>
    <property type="match status" value="1"/>
</dbReference>
<evidence type="ECO:0000313" key="6">
    <source>
        <dbReference type="Proteomes" id="UP000027222"/>
    </source>
</evidence>
<gene>
    <name evidence="5" type="ORF">GALMADRAFT_225415</name>
</gene>
<name>A0A067TBM4_GALM3</name>
<proteinExistence type="predicted"/>
<sequence>MYSTYLALALAILLTDAAVLVNAALFIVQPSQGSTCTGGKPCTVTWVDDGTRPLLSAVGVSTVGLFTGHQKLVQTITPVDVGSAHSFTFTPNPAAGPNAGSYYVAITSTSLKGNDSVPYSGWSPFFNLVGMSGSFDSPLPAATSPISIPASLTQSSTRSRSSTITVGTLPTAQPSPPVISPSVTPSPSSQSSASKLTTLLSPPSTPAATSAPAALTTAVPAKTSGAGPVSHLPPMLHIFALLFAVVLFS</sequence>
<evidence type="ECO:0000256" key="2">
    <source>
        <dbReference type="SAM" id="MobiDB-lite"/>
    </source>
</evidence>
<evidence type="ECO:0000256" key="1">
    <source>
        <dbReference type="ARBA" id="ARBA00022729"/>
    </source>
</evidence>
<dbReference type="GO" id="GO:0042546">
    <property type="term" value="P:cell wall biogenesis"/>
    <property type="evidence" value="ECO:0007669"/>
    <property type="project" value="InterPro"/>
</dbReference>
<dbReference type="GO" id="GO:0006078">
    <property type="term" value="P:(1-&gt;6)-beta-D-glucan biosynthetic process"/>
    <property type="evidence" value="ECO:0007669"/>
    <property type="project" value="InterPro"/>
</dbReference>
<feature type="region of interest" description="Disordered" evidence="2">
    <location>
        <begin position="150"/>
        <end position="211"/>
    </location>
</feature>
<feature type="signal peptide" evidence="3">
    <location>
        <begin position="1"/>
        <end position="17"/>
    </location>
</feature>
<dbReference type="AlphaFoldDB" id="A0A067TBM4"/>
<organism evidence="5 6">
    <name type="scientific">Galerina marginata (strain CBS 339.88)</name>
    <dbReference type="NCBI Taxonomy" id="685588"/>
    <lineage>
        <taxon>Eukaryota</taxon>
        <taxon>Fungi</taxon>
        <taxon>Dikarya</taxon>
        <taxon>Basidiomycota</taxon>
        <taxon>Agaricomycotina</taxon>
        <taxon>Agaricomycetes</taxon>
        <taxon>Agaricomycetidae</taxon>
        <taxon>Agaricales</taxon>
        <taxon>Agaricineae</taxon>
        <taxon>Strophariaceae</taxon>
        <taxon>Galerina</taxon>
    </lineage>
</organism>
<dbReference type="STRING" id="685588.A0A067TBM4"/>
<dbReference type="PANTHER" id="PTHR28154">
    <property type="entry name" value="CELL WALL SYNTHESIS PROTEIN KNH1-RELATED"/>
    <property type="match status" value="1"/>
</dbReference>
<evidence type="ECO:0000313" key="5">
    <source>
        <dbReference type="EMBL" id="KDR77299.1"/>
    </source>
</evidence>
<protein>
    <recommendedName>
        <fullName evidence="4">Yeast cell wall synthesis Kre9/Knh1-like N-terminal domain-containing protein</fullName>
    </recommendedName>
</protein>
<dbReference type="InterPro" id="IPR018466">
    <property type="entry name" value="Kre9/Knh1-like_N"/>
</dbReference>
<evidence type="ECO:0000259" key="4">
    <source>
        <dbReference type="Pfam" id="PF10342"/>
    </source>
</evidence>
<dbReference type="Pfam" id="PF10342">
    <property type="entry name" value="Kre9_KNH"/>
    <property type="match status" value="1"/>
</dbReference>
<dbReference type="HOGENOM" id="CLU_078855_0_1_1"/>
<dbReference type="InterPro" id="IPR045328">
    <property type="entry name" value="Kre9/Knh1"/>
</dbReference>